<feature type="signal peptide" evidence="1">
    <location>
        <begin position="1"/>
        <end position="26"/>
    </location>
</feature>
<dbReference type="PANTHER" id="PTHR30290">
    <property type="entry name" value="PERIPLASMIC BINDING COMPONENT OF ABC TRANSPORTER"/>
    <property type="match status" value="1"/>
</dbReference>
<dbReference type="Proteomes" id="UP000032120">
    <property type="component" value="Unassembled WGS sequence"/>
</dbReference>
<dbReference type="CDD" id="cd08506">
    <property type="entry name" value="PBP2_clavulanate_OppA2"/>
    <property type="match status" value="1"/>
</dbReference>
<dbReference type="InterPro" id="IPR000914">
    <property type="entry name" value="SBP_5_dom"/>
</dbReference>
<dbReference type="OrthoDB" id="5240629at2"/>
<keyword evidence="4" id="KW-1185">Reference proteome</keyword>
<dbReference type="Pfam" id="PF00496">
    <property type="entry name" value="SBP_bac_5"/>
    <property type="match status" value="1"/>
</dbReference>
<dbReference type="Gene3D" id="3.40.190.10">
    <property type="entry name" value="Periplasmic binding protein-like II"/>
    <property type="match status" value="1"/>
</dbReference>
<evidence type="ECO:0000313" key="3">
    <source>
        <dbReference type="EMBL" id="KIP52079.1"/>
    </source>
</evidence>
<dbReference type="PIRSF" id="PIRSF002741">
    <property type="entry name" value="MppA"/>
    <property type="match status" value="1"/>
</dbReference>
<dbReference type="GO" id="GO:0042597">
    <property type="term" value="C:periplasmic space"/>
    <property type="evidence" value="ECO:0007669"/>
    <property type="project" value="UniProtKB-ARBA"/>
</dbReference>
<proteinExistence type="predicted"/>
<keyword evidence="1" id="KW-0732">Signal</keyword>
<feature type="chain" id="PRO_5038521473" description="Solute-binding protein family 5 domain-containing protein" evidence="1">
    <location>
        <begin position="27"/>
        <end position="588"/>
    </location>
</feature>
<dbReference type="EMBL" id="JXSQ01000016">
    <property type="protein sequence ID" value="KIP52079.1"/>
    <property type="molecule type" value="Genomic_DNA"/>
</dbReference>
<dbReference type="SUPFAM" id="SSF53850">
    <property type="entry name" value="Periplasmic binding protein-like II"/>
    <property type="match status" value="1"/>
</dbReference>
<sequence length="588" mass="63211">MARKKILSGVALGAAAMLLLSGCATGGSGDSGATDGEATAGGTLKVLANGDVDRLDPQLTAYVPVNSVVRSLSRSLLNYEASNDVDERIALTGDLAEEVPVASEDGLTYEIKLREGATWDAPDGARPIVAGDVARGIERICNPHIGAALGGYFINLIEGMNEYCEGFAGVAAEPAAMKEYIESNDIAGIATPDDQTVIFTLVEPASDFTSMLSLPTANPAPIEVLDYLPDSPEYRENFVASGPYTVGSYTPDVKWEFVRNESWNADSDPLRKAYVDKIEMTMGVEGDAAMQQLQAGSADMLFDLSPSPANIQQLTAANDEKFTTMENGGIDQFMWFNTATTNNNSALQKLEVRQAIQYAIDKPAVVQVMGGEDIAAVTNGIFGPGINGYEDFSLYGDKSGKADPEKAKALLKEAGVENLTLKFPYRNVGTQPDIAQTVQASLEAAGITVELFPVPPTDYYANFMTNRENASSGEWDVALVGWSPDWVGGAARSVFQPQFTFDGTPQSYNYVDFNSDKANELADQALAAATPEEAGKLWHEVDKTVMAESPIVSIVSRKKANYHSDRVQNFQIYALAQNGDWANVWLKQ</sequence>
<reference evidence="3 4" key="1">
    <citation type="submission" date="2015-01" db="EMBL/GenBank/DDBJ databases">
        <title>Draft genome sequence of Leucobacter komagatae strain VKM ST2845.</title>
        <authorList>
            <person name="Karlyshev A.V."/>
            <person name="Kudryashova E.B."/>
        </authorList>
    </citation>
    <scope>NUCLEOTIDE SEQUENCE [LARGE SCALE GENOMIC DNA]</scope>
    <source>
        <strain evidence="3 4">VKM ST2845</strain>
    </source>
</reference>
<accession>A0A0D0IKD7</accession>
<dbReference type="AlphaFoldDB" id="A0A0D0IKD7"/>
<evidence type="ECO:0000313" key="4">
    <source>
        <dbReference type="Proteomes" id="UP000032120"/>
    </source>
</evidence>
<feature type="domain" description="Solute-binding protein family 5" evidence="2">
    <location>
        <begin position="91"/>
        <end position="486"/>
    </location>
</feature>
<dbReference type="InterPro" id="IPR039424">
    <property type="entry name" value="SBP_5"/>
</dbReference>
<dbReference type="GO" id="GO:0015833">
    <property type="term" value="P:peptide transport"/>
    <property type="evidence" value="ECO:0007669"/>
    <property type="project" value="TreeGrafter"/>
</dbReference>
<protein>
    <recommendedName>
        <fullName evidence="2">Solute-binding protein family 5 domain-containing protein</fullName>
    </recommendedName>
</protein>
<dbReference type="PROSITE" id="PS51257">
    <property type="entry name" value="PROKAR_LIPOPROTEIN"/>
    <property type="match status" value="1"/>
</dbReference>
<dbReference type="GO" id="GO:1904680">
    <property type="term" value="F:peptide transmembrane transporter activity"/>
    <property type="evidence" value="ECO:0007669"/>
    <property type="project" value="TreeGrafter"/>
</dbReference>
<dbReference type="RefSeq" id="WP_042544625.1">
    <property type="nucleotide sequence ID" value="NZ_JXSQ01000016.1"/>
</dbReference>
<dbReference type="InterPro" id="IPR030678">
    <property type="entry name" value="Peptide/Ni-bd"/>
</dbReference>
<organism evidence="3 4">
    <name type="scientific">Leucobacter komagatae</name>
    <dbReference type="NCBI Taxonomy" id="55969"/>
    <lineage>
        <taxon>Bacteria</taxon>
        <taxon>Bacillati</taxon>
        <taxon>Actinomycetota</taxon>
        <taxon>Actinomycetes</taxon>
        <taxon>Micrococcales</taxon>
        <taxon>Microbacteriaceae</taxon>
        <taxon>Leucobacter</taxon>
    </lineage>
</organism>
<dbReference type="Gene3D" id="3.10.105.10">
    <property type="entry name" value="Dipeptide-binding Protein, Domain 3"/>
    <property type="match status" value="1"/>
</dbReference>
<evidence type="ECO:0000259" key="2">
    <source>
        <dbReference type="Pfam" id="PF00496"/>
    </source>
</evidence>
<dbReference type="PANTHER" id="PTHR30290:SF83">
    <property type="entry name" value="ABC TRANSPORTER SUBSTRATE-BINDING PROTEIN"/>
    <property type="match status" value="1"/>
</dbReference>
<evidence type="ECO:0000256" key="1">
    <source>
        <dbReference type="SAM" id="SignalP"/>
    </source>
</evidence>
<gene>
    <name evidence="3" type="ORF">SD72_11620</name>
</gene>
<comment type="caution">
    <text evidence="3">The sequence shown here is derived from an EMBL/GenBank/DDBJ whole genome shotgun (WGS) entry which is preliminary data.</text>
</comment>
<dbReference type="GO" id="GO:0043190">
    <property type="term" value="C:ATP-binding cassette (ABC) transporter complex"/>
    <property type="evidence" value="ECO:0007669"/>
    <property type="project" value="InterPro"/>
</dbReference>
<name>A0A0D0IKD7_9MICO</name>